<dbReference type="AlphaFoldDB" id="A0A9P6H4W4"/>
<reference evidence="2" key="2">
    <citation type="submission" date="2020-11" db="EMBL/GenBank/DDBJ databases">
        <authorList>
            <consortium name="DOE Joint Genome Institute"/>
            <person name="Kuo A."/>
            <person name="Miyauchi S."/>
            <person name="Kiss E."/>
            <person name="Drula E."/>
            <person name="Kohler A."/>
            <person name="Sanchez-Garcia M."/>
            <person name="Andreopoulos B."/>
            <person name="Barry K.W."/>
            <person name="Bonito G."/>
            <person name="Buee M."/>
            <person name="Carver A."/>
            <person name="Chen C."/>
            <person name="Cichocki N."/>
            <person name="Clum A."/>
            <person name="Culley D."/>
            <person name="Crous P.W."/>
            <person name="Fauchery L."/>
            <person name="Girlanda M."/>
            <person name="Hayes R."/>
            <person name="Keri Z."/>
            <person name="Labutti K."/>
            <person name="Lipzen A."/>
            <person name="Lombard V."/>
            <person name="Magnuson J."/>
            <person name="Maillard F."/>
            <person name="Morin E."/>
            <person name="Murat C."/>
            <person name="Nolan M."/>
            <person name="Ohm R."/>
            <person name="Pangilinan J."/>
            <person name="Pereira M."/>
            <person name="Perotto S."/>
            <person name="Peter M."/>
            <person name="Riley R."/>
            <person name="Sitrit Y."/>
            <person name="Stielow B."/>
            <person name="Szollosi G."/>
            <person name="Zifcakova L."/>
            <person name="Stursova M."/>
            <person name="Spatafora J.W."/>
            <person name="Tedersoo L."/>
            <person name="Vaario L.-M."/>
            <person name="Yamada A."/>
            <person name="Yan M."/>
            <person name="Wang P."/>
            <person name="Xu J."/>
            <person name="Bruns T."/>
            <person name="Baldrian P."/>
            <person name="Vilgalys R."/>
            <person name="Henrissat B."/>
            <person name="Grigoriev I.V."/>
            <person name="Hibbett D."/>
            <person name="Nagy L.G."/>
            <person name="Martin F.M."/>
        </authorList>
    </citation>
    <scope>NUCLEOTIDE SEQUENCE</scope>
    <source>
        <strain evidence="2">UH-Tt-Lm1</strain>
    </source>
</reference>
<dbReference type="Gene3D" id="3.40.50.300">
    <property type="entry name" value="P-loop containing nucleotide triphosphate hydrolases"/>
    <property type="match status" value="1"/>
</dbReference>
<organism evidence="2 3">
    <name type="scientific">Thelephora terrestris</name>
    <dbReference type="NCBI Taxonomy" id="56493"/>
    <lineage>
        <taxon>Eukaryota</taxon>
        <taxon>Fungi</taxon>
        <taxon>Dikarya</taxon>
        <taxon>Basidiomycota</taxon>
        <taxon>Agaricomycotina</taxon>
        <taxon>Agaricomycetes</taxon>
        <taxon>Thelephorales</taxon>
        <taxon>Thelephoraceae</taxon>
        <taxon>Thelephora</taxon>
    </lineage>
</organism>
<dbReference type="Gene3D" id="1.25.40.10">
    <property type="entry name" value="Tetratricopeptide repeat domain"/>
    <property type="match status" value="1"/>
</dbReference>
<dbReference type="PANTHER" id="PTHR47691">
    <property type="entry name" value="REGULATOR-RELATED"/>
    <property type="match status" value="1"/>
</dbReference>
<protein>
    <recommendedName>
        <fullName evidence="4">NB-ARC domain-containing protein</fullName>
    </recommendedName>
</protein>
<accession>A0A9P6H4W4</accession>
<comment type="caution">
    <text evidence="2">The sequence shown here is derived from an EMBL/GenBank/DDBJ whole genome shotgun (WGS) entry which is preliminary data.</text>
</comment>
<proteinExistence type="predicted"/>
<name>A0A9P6H4W4_9AGAM</name>
<dbReference type="OrthoDB" id="1534087at2759"/>
<evidence type="ECO:0000256" key="1">
    <source>
        <dbReference type="SAM" id="MobiDB-lite"/>
    </source>
</evidence>
<dbReference type="SUPFAM" id="SSF48452">
    <property type="entry name" value="TPR-like"/>
    <property type="match status" value="1"/>
</dbReference>
<dbReference type="Proteomes" id="UP000736335">
    <property type="component" value="Unassembled WGS sequence"/>
</dbReference>
<dbReference type="InterPro" id="IPR027417">
    <property type="entry name" value="P-loop_NTPase"/>
</dbReference>
<feature type="region of interest" description="Disordered" evidence="1">
    <location>
        <begin position="170"/>
        <end position="192"/>
    </location>
</feature>
<dbReference type="SUPFAM" id="SSF52540">
    <property type="entry name" value="P-loop containing nucleoside triphosphate hydrolases"/>
    <property type="match status" value="1"/>
</dbReference>
<evidence type="ECO:0000313" key="2">
    <source>
        <dbReference type="EMBL" id="KAF9778991.1"/>
    </source>
</evidence>
<keyword evidence="3" id="KW-1185">Reference proteome</keyword>
<dbReference type="InterPro" id="IPR059179">
    <property type="entry name" value="MLKL-like_MCAfunc"/>
</dbReference>
<dbReference type="EMBL" id="WIUZ02000021">
    <property type="protein sequence ID" value="KAF9778991.1"/>
    <property type="molecule type" value="Genomic_DNA"/>
</dbReference>
<reference evidence="2" key="1">
    <citation type="journal article" date="2020" name="Nat. Commun.">
        <title>Large-scale genome sequencing of mycorrhizal fungi provides insights into the early evolution of symbiotic traits.</title>
        <authorList>
            <person name="Miyauchi S."/>
            <person name="Kiss E."/>
            <person name="Kuo A."/>
            <person name="Drula E."/>
            <person name="Kohler A."/>
            <person name="Sanchez-Garcia M."/>
            <person name="Morin E."/>
            <person name="Andreopoulos B."/>
            <person name="Barry K.W."/>
            <person name="Bonito G."/>
            <person name="Buee M."/>
            <person name="Carver A."/>
            <person name="Chen C."/>
            <person name="Cichocki N."/>
            <person name="Clum A."/>
            <person name="Culley D."/>
            <person name="Crous P.W."/>
            <person name="Fauchery L."/>
            <person name="Girlanda M."/>
            <person name="Hayes R.D."/>
            <person name="Keri Z."/>
            <person name="LaButti K."/>
            <person name="Lipzen A."/>
            <person name="Lombard V."/>
            <person name="Magnuson J."/>
            <person name="Maillard F."/>
            <person name="Murat C."/>
            <person name="Nolan M."/>
            <person name="Ohm R.A."/>
            <person name="Pangilinan J."/>
            <person name="Pereira M.F."/>
            <person name="Perotto S."/>
            <person name="Peter M."/>
            <person name="Pfister S."/>
            <person name="Riley R."/>
            <person name="Sitrit Y."/>
            <person name="Stielow J.B."/>
            <person name="Szollosi G."/>
            <person name="Zifcakova L."/>
            <person name="Stursova M."/>
            <person name="Spatafora J.W."/>
            <person name="Tedersoo L."/>
            <person name="Vaario L.M."/>
            <person name="Yamada A."/>
            <person name="Yan M."/>
            <person name="Wang P."/>
            <person name="Xu J."/>
            <person name="Bruns T."/>
            <person name="Baldrian P."/>
            <person name="Vilgalys R."/>
            <person name="Dunand C."/>
            <person name="Henrissat B."/>
            <person name="Grigoriev I.V."/>
            <person name="Hibbett D."/>
            <person name="Nagy L.G."/>
            <person name="Martin F.M."/>
        </authorList>
    </citation>
    <scope>NUCLEOTIDE SEQUENCE</scope>
    <source>
        <strain evidence="2">UH-Tt-Lm1</strain>
    </source>
</reference>
<evidence type="ECO:0008006" key="4">
    <source>
        <dbReference type="Google" id="ProtNLM"/>
    </source>
</evidence>
<dbReference type="PANTHER" id="PTHR47691:SF3">
    <property type="entry name" value="HTH-TYPE TRANSCRIPTIONAL REGULATOR RV0890C-RELATED"/>
    <property type="match status" value="1"/>
</dbReference>
<evidence type="ECO:0000313" key="3">
    <source>
        <dbReference type="Proteomes" id="UP000736335"/>
    </source>
</evidence>
<dbReference type="InterPro" id="IPR011990">
    <property type="entry name" value="TPR-like_helical_dom_sf"/>
</dbReference>
<gene>
    <name evidence="2" type="ORF">BJ322DRAFT_1113854</name>
</gene>
<dbReference type="CDD" id="cd21037">
    <property type="entry name" value="MLKL_NTD"/>
    <property type="match status" value="1"/>
</dbReference>
<sequence length="868" mass="97266">MASKSQRRKERDGDRSTLDVSIQALGLAKDDCGIPPAQAVFGFVSALLCTIRDSMASERDYVELGLSCADVSQVLDRGLNGRQLADLSQSVLGAIEQLTTTVTEIQKDVTNRGKRNAFSRLVHAKVDKAAIAAWRRDLSRILHLFNARSAELLINNHLILLDIRRNTLSDQEGTDDQHQPIQASVPPAELPPPPKACFGRDELIEKIVGLAENLEPIALIGAGGIGKTSTALTVLHDNRIKARFGDDRRFIRCDRFPASCAHFLARLSQVVGAGIENPEDLTQLRPFLSSREMILFLDNAESILDPLGADAQEIYAVVEELSRFTNICLGITSRIFTVPPHCRRLIIPTLSMESACDIFYGIYNNGGRSDIVNDLLRRLDFHPLSITLLATTACHNAWDHDRLAKEWDTHHAQLLRTDYNESLAATIELSLTSPTFGKLGPHAREILGIVAFFPQGIDENNLDWLFPAISDIKTIFDKFRVLSLTSQNNGFTTMLAPIRDYLCPRDPASSPLLCAIKDSYFSRLSVNLYPGKPGFEEARWIRSEDVNVEHLLNVFTSVTNPGDAWDACAHFMEHLFWYKPRPTVMRKKIEGLPDDHHSKPECSFNLSQLFYSAGNYAEQKRILVRLLKLKREQGDDLRVARALTYSSYANRMLGLRVEGIQEAKEALEIYERCGDTARQAECLISLAWLLVDSGLLDAAEEAASRAINIVLVGKGEDFLVCRSHRVLGDIYSSKGEREKAVHHYEVSLGIASPFNWHNELFWIHYCLAKLFLNQKKFNDAHAHIEQAKMHAVEDAYCLGRAMEIRAGIWYVQYRFGDAASDALRALEIYEKLGAAEDARNCRASIPAIRKEKIFWSIYREFSSGGAIS</sequence>